<comment type="caution">
    <text evidence="1">The sequence shown here is derived from an EMBL/GenBank/DDBJ whole genome shotgun (WGS) entry which is preliminary data.</text>
</comment>
<dbReference type="Proteomes" id="UP001524586">
    <property type="component" value="Unassembled WGS sequence"/>
</dbReference>
<dbReference type="SUPFAM" id="SSF53098">
    <property type="entry name" value="Ribonuclease H-like"/>
    <property type="match status" value="1"/>
</dbReference>
<gene>
    <name evidence="1" type="ORF">NP596_02460</name>
</gene>
<keyword evidence="2" id="KW-1185">Reference proteome</keyword>
<name>A0ABT1U0G1_9GAMM</name>
<reference evidence="1 2" key="1">
    <citation type="submission" date="2022-07" db="EMBL/GenBank/DDBJ databases">
        <title>Methylomonas rivi sp. nov., Methylomonas rosea sp. nov., Methylomonas aureus sp. nov. and Methylomonas subterranea sp. nov., four novel methanotrophs isolated from a freshwater creek and the deep terrestrial subsurface.</title>
        <authorList>
            <person name="Abin C."/>
            <person name="Sankaranarayanan K."/>
            <person name="Garner C."/>
            <person name="Sindelar R."/>
            <person name="Kotary K."/>
            <person name="Garner R."/>
            <person name="Barclay S."/>
            <person name="Lawson P."/>
            <person name="Krumholz L."/>
        </authorList>
    </citation>
    <scope>NUCLEOTIDE SEQUENCE [LARGE SCALE GENOMIC DNA]</scope>
    <source>
        <strain evidence="1 2">WSC-6</strain>
    </source>
</reference>
<dbReference type="InterPro" id="IPR036397">
    <property type="entry name" value="RNaseH_sf"/>
</dbReference>
<dbReference type="Gene3D" id="3.30.420.10">
    <property type="entry name" value="Ribonuclease H-like superfamily/Ribonuclease H"/>
    <property type="match status" value="1"/>
</dbReference>
<dbReference type="InterPro" id="IPR012337">
    <property type="entry name" value="RNaseH-like_sf"/>
</dbReference>
<accession>A0ABT1U0G1</accession>
<protein>
    <recommendedName>
        <fullName evidence="3">Exonuclease domain-containing protein</fullName>
    </recommendedName>
</protein>
<evidence type="ECO:0000313" key="1">
    <source>
        <dbReference type="EMBL" id="MCQ8127307.1"/>
    </source>
</evidence>
<sequence length="172" mass="19460">MQNFRPNVIDFEASGFGEDSYPIEVGAVLANGDKYCALIKPASRWLFWDEQAEQVHGLSRELLYEHGKPIQVVAAELNAFLAGRVVYSDGWVVDKPWLSRLSYDAGIEPSFYLSPLELILKEEQMEIWSQIKREVIDSLALQRHRASSDALIVQETFARTKQLTSLEASSLV</sequence>
<dbReference type="EMBL" id="JANIBK010000006">
    <property type="protein sequence ID" value="MCQ8127307.1"/>
    <property type="molecule type" value="Genomic_DNA"/>
</dbReference>
<organism evidence="1 2">
    <name type="scientific">Methylomonas rivi</name>
    <dbReference type="NCBI Taxonomy" id="2952226"/>
    <lineage>
        <taxon>Bacteria</taxon>
        <taxon>Pseudomonadati</taxon>
        <taxon>Pseudomonadota</taxon>
        <taxon>Gammaproteobacteria</taxon>
        <taxon>Methylococcales</taxon>
        <taxon>Methylococcaceae</taxon>
        <taxon>Methylomonas</taxon>
    </lineage>
</organism>
<dbReference type="RefSeq" id="WP_256613623.1">
    <property type="nucleotide sequence ID" value="NZ_JANIBK010000006.1"/>
</dbReference>
<proteinExistence type="predicted"/>
<evidence type="ECO:0000313" key="2">
    <source>
        <dbReference type="Proteomes" id="UP001524586"/>
    </source>
</evidence>
<evidence type="ECO:0008006" key="3">
    <source>
        <dbReference type="Google" id="ProtNLM"/>
    </source>
</evidence>